<dbReference type="PANTHER" id="PTHR32089">
    <property type="entry name" value="METHYL-ACCEPTING CHEMOTAXIS PROTEIN MCPB"/>
    <property type="match status" value="1"/>
</dbReference>
<dbReference type="GO" id="GO:0007165">
    <property type="term" value="P:signal transduction"/>
    <property type="evidence" value="ECO:0007669"/>
    <property type="project" value="InterPro"/>
</dbReference>
<sequence>MEKNIAQASKHSAGRVTLTKKIGLLLLMPLFGSLVSIAFFAGFMEETRTDGHFVNVAGQQRMLSVEFRAWAHMVAIGQLEDRAGLQTRIAEFEKSLSTMERGGDVMNGLLVPVPAELRGELAAVDKLWRTLKPALIDVAVRPRGEPQFQEAYRRVESGTVELQKLSHQFVTRFEERTQHLRRRMLYTLGIIACLMGIIFLASIFLARRYIVQPILRVDEAARRIGGGDFSHRLEITTRDELSSLAHTFNQMAAETEQLLNALNLRRRYAETIIASVPAGLLVLRDDLAVFSANRSFRETFGVDEQVIARHPMVT</sequence>
<keyword evidence="4 5" id="KW-0472">Membrane</keyword>
<feature type="non-terminal residue" evidence="7">
    <location>
        <position position="314"/>
    </location>
</feature>
<dbReference type="RefSeq" id="WP_157648683.1">
    <property type="nucleotide sequence ID" value="NZ_LDUG01000054.1"/>
</dbReference>
<dbReference type="PROSITE" id="PS50885">
    <property type="entry name" value="HAMP"/>
    <property type="match status" value="1"/>
</dbReference>
<evidence type="ECO:0000256" key="4">
    <source>
        <dbReference type="ARBA" id="ARBA00023136"/>
    </source>
</evidence>
<dbReference type="Pfam" id="PF00672">
    <property type="entry name" value="HAMP"/>
    <property type="match status" value="1"/>
</dbReference>
<gene>
    <name evidence="7" type="ORF">ABW22_15620</name>
</gene>
<feature type="domain" description="HAMP" evidence="6">
    <location>
        <begin position="208"/>
        <end position="260"/>
    </location>
</feature>
<dbReference type="AlphaFoldDB" id="A0A106BHN4"/>
<protein>
    <recommendedName>
        <fullName evidence="6">HAMP domain-containing protein</fullName>
    </recommendedName>
</protein>
<dbReference type="Proteomes" id="UP000064243">
    <property type="component" value="Unassembled WGS sequence"/>
</dbReference>
<dbReference type="PANTHER" id="PTHR32089:SF112">
    <property type="entry name" value="LYSOZYME-LIKE PROTEIN-RELATED"/>
    <property type="match status" value="1"/>
</dbReference>
<dbReference type="CDD" id="cd06225">
    <property type="entry name" value="HAMP"/>
    <property type="match status" value="1"/>
</dbReference>
<feature type="transmembrane region" description="Helical" evidence="5">
    <location>
        <begin position="22"/>
        <end position="43"/>
    </location>
</feature>
<dbReference type="Pfam" id="PF13675">
    <property type="entry name" value="PilJ"/>
    <property type="match status" value="1"/>
</dbReference>
<dbReference type="EMBL" id="LDUG01000054">
    <property type="protein sequence ID" value="KVW92675.1"/>
    <property type="molecule type" value="Genomic_DNA"/>
</dbReference>
<evidence type="ECO:0000259" key="6">
    <source>
        <dbReference type="PROSITE" id="PS50885"/>
    </source>
</evidence>
<dbReference type="OrthoDB" id="9813412at2"/>
<evidence type="ECO:0000313" key="8">
    <source>
        <dbReference type="Proteomes" id="UP000064243"/>
    </source>
</evidence>
<feature type="transmembrane region" description="Helical" evidence="5">
    <location>
        <begin position="185"/>
        <end position="206"/>
    </location>
</feature>
<dbReference type="SUPFAM" id="SSF158472">
    <property type="entry name" value="HAMP domain-like"/>
    <property type="match status" value="1"/>
</dbReference>
<dbReference type="InterPro" id="IPR029095">
    <property type="entry name" value="NarX-like_N"/>
</dbReference>
<reference evidence="7 8" key="1">
    <citation type="journal article" date="2015" name="Appl. Environ. Microbiol.">
        <title>Aerobic and Anaerobic Thiosulfate Oxidation by a Cold-Adapted, Subglacial Chemoautotroph.</title>
        <authorList>
            <person name="Harrold Z.R."/>
            <person name="Skidmore M.L."/>
            <person name="Hamilton T.L."/>
            <person name="Desch L."/>
            <person name="Amada K."/>
            <person name="van Gelder W."/>
            <person name="Glover K."/>
            <person name="Roden E.E."/>
            <person name="Boyd E.S."/>
        </authorList>
    </citation>
    <scope>NUCLEOTIDE SEQUENCE [LARGE SCALE GENOMIC DNA]</scope>
    <source>
        <strain evidence="7 8">RG</strain>
    </source>
</reference>
<dbReference type="PATRIC" id="fig|36861.3.peg.2980"/>
<evidence type="ECO:0000256" key="1">
    <source>
        <dbReference type="ARBA" id="ARBA00004141"/>
    </source>
</evidence>
<evidence type="ECO:0000256" key="3">
    <source>
        <dbReference type="ARBA" id="ARBA00022989"/>
    </source>
</evidence>
<organism evidence="7 8">
    <name type="scientific">Thiobacillus denitrificans</name>
    <dbReference type="NCBI Taxonomy" id="36861"/>
    <lineage>
        <taxon>Bacteria</taxon>
        <taxon>Pseudomonadati</taxon>
        <taxon>Pseudomonadota</taxon>
        <taxon>Betaproteobacteria</taxon>
        <taxon>Nitrosomonadales</taxon>
        <taxon>Thiobacillaceae</taxon>
        <taxon>Thiobacillus</taxon>
    </lineage>
</organism>
<evidence type="ECO:0000256" key="5">
    <source>
        <dbReference type="SAM" id="Phobius"/>
    </source>
</evidence>
<evidence type="ECO:0000313" key="7">
    <source>
        <dbReference type="EMBL" id="KVW92675.1"/>
    </source>
</evidence>
<dbReference type="Gene3D" id="6.10.340.10">
    <property type="match status" value="1"/>
</dbReference>
<comment type="caution">
    <text evidence="7">The sequence shown here is derived from an EMBL/GenBank/DDBJ whole genome shotgun (WGS) entry which is preliminary data.</text>
</comment>
<keyword evidence="8" id="KW-1185">Reference proteome</keyword>
<keyword evidence="2 5" id="KW-0812">Transmembrane</keyword>
<keyword evidence="3 5" id="KW-1133">Transmembrane helix</keyword>
<evidence type="ECO:0000256" key="2">
    <source>
        <dbReference type="ARBA" id="ARBA00022692"/>
    </source>
</evidence>
<comment type="subcellular location">
    <subcellularLocation>
        <location evidence="1">Membrane</location>
        <topology evidence="1">Multi-pass membrane protein</topology>
    </subcellularLocation>
</comment>
<dbReference type="InterPro" id="IPR003660">
    <property type="entry name" value="HAMP_dom"/>
</dbReference>
<accession>A0A106BHN4</accession>
<name>A0A106BHN4_THIDE</name>
<dbReference type="SMART" id="SM00304">
    <property type="entry name" value="HAMP"/>
    <property type="match status" value="1"/>
</dbReference>
<dbReference type="GO" id="GO:0016020">
    <property type="term" value="C:membrane"/>
    <property type="evidence" value="ECO:0007669"/>
    <property type="project" value="UniProtKB-SubCell"/>
</dbReference>
<proteinExistence type="predicted"/>